<protein>
    <submittedName>
        <fullName evidence="1">ADP-ribosylglycohydrolase family protein</fullName>
    </submittedName>
</protein>
<evidence type="ECO:0000313" key="1">
    <source>
        <dbReference type="EMBL" id="MCT7966835.1"/>
    </source>
</evidence>
<keyword evidence="2" id="KW-1185">Reference proteome</keyword>
<accession>A0ABT2MQ10</accession>
<dbReference type="Pfam" id="PF03747">
    <property type="entry name" value="ADP_ribosyl_GH"/>
    <property type="match status" value="1"/>
</dbReference>
<evidence type="ECO:0000313" key="2">
    <source>
        <dbReference type="Proteomes" id="UP001525890"/>
    </source>
</evidence>
<organism evidence="1 2">
    <name type="scientific">Laspinema palackyanum D2a</name>
    <dbReference type="NCBI Taxonomy" id="2953684"/>
    <lineage>
        <taxon>Bacteria</taxon>
        <taxon>Bacillati</taxon>
        <taxon>Cyanobacteriota</taxon>
        <taxon>Cyanophyceae</taxon>
        <taxon>Oscillatoriophycideae</taxon>
        <taxon>Oscillatoriales</taxon>
        <taxon>Laspinemataceae</taxon>
        <taxon>Laspinema</taxon>
        <taxon>Laspinema palackyanum</taxon>
    </lineage>
</organism>
<dbReference type="Proteomes" id="UP001525890">
    <property type="component" value="Unassembled WGS sequence"/>
</dbReference>
<dbReference type="InterPro" id="IPR005502">
    <property type="entry name" value="Ribosyl_crysJ1"/>
</dbReference>
<dbReference type="SUPFAM" id="SSF101478">
    <property type="entry name" value="ADP-ribosylglycohydrolase"/>
    <property type="match status" value="1"/>
</dbReference>
<comment type="caution">
    <text evidence="1">The sequence shown here is derived from an EMBL/GenBank/DDBJ whole genome shotgun (WGS) entry which is preliminary data.</text>
</comment>
<sequence>MRYSVLSRFQGTLLGANIGYGIGSGMISLSGPLLEVRPRPGENEYLVASGKSLIQNGGFDSSSWFEAVASVSQRSEGIESTAILGADRLMAVLPVLLFYHEQLEFLRTILYQISDRLSIPLSERDGLLALGYAIAASLTERLNRHSLIGETIAYLQETPSPLIPQLATVETLLAQGASLERVREQLTRTEGTASLPFALGFYCLLSTLEDFRLSISRATRTGSQSAVTTVITGILSGAYNSIPGIPWTGQQGPLPTDQIFHLGDRLLASWSGVYDVQYQPAEAIHFRAVAAPNVIRPWQL</sequence>
<dbReference type="InterPro" id="IPR036705">
    <property type="entry name" value="Ribosyl_crysJ1_sf"/>
</dbReference>
<proteinExistence type="predicted"/>
<reference evidence="1 2" key="1">
    <citation type="journal article" date="2022" name="Front. Microbiol.">
        <title>High genomic differentiation and limited gene flow indicate recent cryptic speciation within the genus Laspinema (cyanobacteria).</title>
        <authorList>
            <person name="Stanojkovic A."/>
            <person name="Skoupy S."/>
            <person name="Skaloud P."/>
            <person name="Dvorak P."/>
        </authorList>
    </citation>
    <scope>NUCLEOTIDE SEQUENCE [LARGE SCALE GENOMIC DNA]</scope>
    <source>
        <strain evidence="1 2">D2a</strain>
    </source>
</reference>
<gene>
    <name evidence="1" type="ORF">NG799_10865</name>
</gene>
<dbReference type="Gene3D" id="1.10.4080.10">
    <property type="entry name" value="ADP-ribosylation/Crystallin J1"/>
    <property type="match status" value="1"/>
</dbReference>
<dbReference type="EMBL" id="JAMXFF010000014">
    <property type="protein sequence ID" value="MCT7966835.1"/>
    <property type="molecule type" value="Genomic_DNA"/>
</dbReference>
<name>A0ABT2MQ10_9CYAN</name>
<dbReference type="RefSeq" id="WP_368006462.1">
    <property type="nucleotide sequence ID" value="NZ_JAMXFF010000014.1"/>
</dbReference>